<keyword evidence="1" id="KW-0732">Signal</keyword>
<proteinExistence type="predicted"/>
<feature type="domain" description="RNase III" evidence="2">
    <location>
        <begin position="72"/>
        <end position="197"/>
    </location>
</feature>
<comment type="caution">
    <text evidence="3">The sequence shown here is derived from an EMBL/GenBank/DDBJ whole genome shotgun (WGS) entry which is preliminary data.</text>
</comment>
<feature type="signal peptide" evidence="1">
    <location>
        <begin position="1"/>
        <end position="18"/>
    </location>
</feature>
<sequence>MDCRGSVFLLFLLVGLLSSSPQKNHLRWSRSLLKSRHRSQLHWTLSRSRSRNVESMITVCCFSVSYTFTSAGLLRRAMTHASFSEENNKALSILGASVIETSVALQSLIKDVDISAKDLNHMIADVSKVESSCNADGTRLGLQNIVRASRKTNVTAPAVVCGALRAIFGAIAVDAGSSDEARRVFGKIHRGIGSDDNVGKDWEY</sequence>
<dbReference type="SMART" id="SM00535">
    <property type="entry name" value="RIBOc"/>
    <property type="match status" value="1"/>
</dbReference>
<dbReference type="Proteomes" id="UP001318860">
    <property type="component" value="Unassembled WGS sequence"/>
</dbReference>
<evidence type="ECO:0000256" key="1">
    <source>
        <dbReference type="SAM" id="SignalP"/>
    </source>
</evidence>
<dbReference type="Pfam" id="PF14622">
    <property type="entry name" value="Ribonucleas_3_3"/>
    <property type="match status" value="1"/>
</dbReference>
<name>A0ABR0ULC0_REHGL</name>
<keyword evidence="4" id="KW-1185">Reference proteome</keyword>
<evidence type="ECO:0000313" key="4">
    <source>
        <dbReference type="Proteomes" id="UP001318860"/>
    </source>
</evidence>
<gene>
    <name evidence="3" type="ORF">DH2020_043279</name>
</gene>
<reference evidence="3 4" key="1">
    <citation type="journal article" date="2021" name="Comput. Struct. Biotechnol. J.">
        <title>De novo genome assembly of the potent medicinal plant Rehmannia glutinosa using nanopore technology.</title>
        <authorList>
            <person name="Ma L."/>
            <person name="Dong C."/>
            <person name="Song C."/>
            <person name="Wang X."/>
            <person name="Zheng X."/>
            <person name="Niu Y."/>
            <person name="Chen S."/>
            <person name="Feng W."/>
        </authorList>
    </citation>
    <scope>NUCLEOTIDE SEQUENCE [LARGE SCALE GENOMIC DNA]</scope>
    <source>
        <strain evidence="3">DH-2019</strain>
    </source>
</reference>
<accession>A0ABR0ULC0</accession>
<evidence type="ECO:0000259" key="2">
    <source>
        <dbReference type="SMART" id="SM00535"/>
    </source>
</evidence>
<protein>
    <recommendedName>
        <fullName evidence="2">RNase III domain-containing protein</fullName>
    </recommendedName>
</protein>
<evidence type="ECO:0000313" key="3">
    <source>
        <dbReference type="EMBL" id="KAK6122980.1"/>
    </source>
</evidence>
<organism evidence="3 4">
    <name type="scientific">Rehmannia glutinosa</name>
    <name type="common">Chinese foxglove</name>
    <dbReference type="NCBI Taxonomy" id="99300"/>
    <lineage>
        <taxon>Eukaryota</taxon>
        <taxon>Viridiplantae</taxon>
        <taxon>Streptophyta</taxon>
        <taxon>Embryophyta</taxon>
        <taxon>Tracheophyta</taxon>
        <taxon>Spermatophyta</taxon>
        <taxon>Magnoliopsida</taxon>
        <taxon>eudicotyledons</taxon>
        <taxon>Gunneridae</taxon>
        <taxon>Pentapetalae</taxon>
        <taxon>asterids</taxon>
        <taxon>lamiids</taxon>
        <taxon>Lamiales</taxon>
        <taxon>Orobanchaceae</taxon>
        <taxon>Rehmannieae</taxon>
        <taxon>Rehmannia</taxon>
    </lineage>
</organism>
<dbReference type="EMBL" id="JABTTQ020002615">
    <property type="protein sequence ID" value="KAK6122980.1"/>
    <property type="molecule type" value="Genomic_DNA"/>
</dbReference>
<dbReference type="SUPFAM" id="SSF69065">
    <property type="entry name" value="RNase III domain-like"/>
    <property type="match status" value="1"/>
</dbReference>
<dbReference type="InterPro" id="IPR036389">
    <property type="entry name" value="RNase_III_sf"/>
</dbReference>
<feature type="chain" id="PRO_5046183956" description="RNase III domain-containing protein" evidence="1">
    <location>
        <begin position="19"/>
        <end position="204"/>
    </location>
</feature>
<dbReference type="Gene3D" id="1.10.1520.10">
    <property type="entry name" value="Ribonuclease III domain"/>
    <property type="match status" value="1"/>
</dbReference>
<dbReference type="InterPro" id="IPR000999">
    <property type="entry name" value="RNase_III_dom"/>
</dbReference>